<evidence type="ECO:0000259" key="3">
    <source>
        <dbReference type="PROSITE" id="PS50076"/>
    </source>
</evidence>
<reference evidence="5" key="1">
    <citation type="journal article" date="2019" name="Int. J. Syst. Evol. Microbiol.">
        <title>The Global Catalogue of Microorganisms (GCM) 10K type strain sequencing project: providing services to taxonomists for standard genome sequencing and annotation.</title>
        <authorList>
            <consortium name="The Broad Institute Genomics Platform"/>
            <consortium name="The Broad Institute Genome Sequencing Center for Infectious Disease"/>
            <person name="Wu L."/>
            <person name="Ma J."/>
        </authorList>
    </citation>
    <scope>NUCLEOTIDE SEQUENCE [LARGE SCALE GENOMIC DNA]</scope>
    <source>
        <strain evidence="5">CGMCC 4.7192</strain>
    </source>
</reference>
<evidence type="ECO:0000313" key="4">
    <source>
        <dbReference type="EMBL" id="MFD2206282.1"/>
    </source>
</evidence>
<dbReference type="InterPro" id="IPR018253">
    <property type="entry name" value="DnaJ_domain_CS"/>
</dbReference>
<feature type="compositionally biased region" description="Polar residues" evidence="2">
    <location>
        <begin position="78"/>
        <end position="92"/>
    </location>
</feature>
<dbReference type="RefSeq" id="WP_380251707.1">
    <property type="nucleotide sequence ID" value="NZ_JBHUII010000004.1"/>
</dbReference>
<evidence type="ECO:0000256" key="2">
    <source>
        <dbReference type="SAM" id="MobiDB-lite"/>
    </source>
</evidence>
<dbReference type="InterPro" id="IPR008971">
    <property type="entry name" value="HSP40/DnaJ_pept-bd"/>
</dbReference>
<accession>A0ABW5BJF6</accession>
<dbReference type="SUPFAM" id="SSF49493">
    <property type="entry name" value="HSP40/DnaJ peptide-binding domain"/>
    <property type="match status" value="2"/>
</dbReference>
<dbReference type="PANTHER" id="PTHR43096">
    <property type="entry name" value="DNAJ HOMOLOG 1, MITOCHONDRIAL-RELATED"/>
    <property type="match status" value="1"/>
</dbReference>
<proteinExistence type="predicted"/>
<dbReference type="Proteomes" id="UP001597294">
    <property type="component" value="Unassembled WGS sequence"/>
</dbReference>
<dbReference type="PANTHER" id="PTHR43096:SF52">
    <property type="entry name" value="DNAJ HOMOLOG 1, MITOCHONDRIAL-RELATED"/>
    <property type="match status" value="1"/>
</dbReference>
<dbReference type="CDD" id="cd10747">
    <property type="entry name" value="DnaJ_C"/>
    <property type="match status" value="1"/>
</dbReference>
<feature type="domain" description="J" evidence="3">
    <location>
        <begin position="9"/>
        <end position="74"/>
    </location>
</feature>
<dbReference type="InterPro" id="IPR001623">
    <property type="entry name" value="DnaJ_domain"/>
</dbReference>
<dbReference type="Pfam" id="PF01556">
    <property type="entry name" value="DnaJ_C"/>
    <property type="match status" value="1"/>
</dbReference>
<keyword evidence="1" id="KW-0143">Chaperone</keyword>
<protein>
    <submittedName>
        <fullName evidence="4">DnaJ C-terminal domain-containing protein</fullName>
    </submittedName>
</protein>
<dbReference type="SUPFAM" id="SSF46565">
    <property type="entry name" value="Chaperone J-domain"/>
    <property type="match status" value="1"/>
</dbReference>
<feature type="region of interest" description="Disordered" evidence="2">
    <location>
        <begin position="125"/>
        <end position="147"/>
    </location>
</feature>
<evidence type="ECO:0000256" key="1">
    <source>
        <dbReference type="ARBA" id="ARBA00023186"/>
    </source>
</evidence>
<feature type="region of interest" description="Disordered" evidence="2">
    <location>
        <begin position="71"/>
        <end position="106"/>
    </location>
</feature>
<evidence type="ECO:0000313" key="5">
    <source>
        <dbReference type="Proteomes" id="UP001597294"/>
    </source>
</evidence>
<name>A0ABW5BJF6_9PROT</name>
<keyword evidence="5" id="KW-1185">Reference proteome</keyword>
<dbReference type="SMART" id="SM00271">
    <property type="entry name" value="DnaJ"/>
    <property type="match status" value="1"/>
</dbReference>
<dbReference type="InterPro" id="IPR036869">
    <property type="entry name" value="J_dom_sf"/>
</dbReference>
<organism evidence="4 5">
    <name type="scientific">Kiloniella antarctica</name>
    <dbReference type="NCBI Taxonomy" id="1550907"/>
    <lineage>
        <taxon>Bacteria</taxon>
        <taxon>Pseudomonadati</taxon>
        <taxon>Pseudomonadota</taxon>
        <taxon>Alphaproteobacteria</taxon>
        <taxon>Rhodospirillales</taxon>
        <taxon>Kiloniellaceae</taxon>
        <taxon>Kiloniella</taxon>
    </lineage>
</organism>
<feature type="compositionally biased region" description="Gly residues" evidence="2">
    <location>
        <begin position="127"/>
        <end position="143"/>
    </location>
</feature>
<dbReference type="InterPro" id="IPR002939">
    <property type="entry name" value="DnaJ_C"/>
</dbReference>
<dbReference type="Gene3D" id="1.10.287.110">
    <property type="entry name" value="DnaJ domain"/>
    <property type="match status" value="1"/>
</dbReference>
<dbReference type="PROSITE" id="PS50076">
    <property type="entry name" value="DNAJ_2"/>
    <property type="match status" value="1"/>
</dbReference>
<sequence>MSFTQQMQDLYKVLGTTKTASDAEIKSAYRTLAKKYHPDLNPDDKEIELKFKEISQAYNILGDAKKKQQYDRGEIDATGQQQNPFHSGYTQRGNPRGPTSGGGPGGGFDFGQEMDIGDIFSDLFGGRRQGAGGGPGGRAGGGVPKRKGSDVKYECTVNFVEAAAGAKKRINLADGKTLNITIPPGTNDKQVLRLKGQGLPGKGGALNGDANIEIRIEEHPMFTRKGYNVHLDLPITLLEAVEGTTLTVPTVTGKVKVRIPADSNTGTILRLKGKGIDDIKGHNRGDQLIRLQVTLPEETDKELRDFLRGWSKSTSYDPRKDTGLFD</sequence>
<dbReference type="PRINTS" id="PR00625">
    <property type="entry name" value="JDOMAIN"/>
</dbReference>
<dbReference type="Gene3D" id="2.60.260.20">
    <property type="entry name" value="Urease metallochaperone UreE, N-terminal domain"/>
    <property type="match status" value="2"/>
</dbReference>
<dbReference type="EMBL" id="JBHUII010000004">
    <property type="protein sequence ID" value="MFD2206282.1"/>
    <property type="molecule type" value="Genomic_DNA"/>
</dbReference>
<dbReference type="Pfam" id="PF00226">
    <property type="entry name" value="DnaJ"/>
    <property type="match status" value="1"/>
</dbReference>
<gene>
    <name evidence="4" type="ORF">ACFSKO_11680</name>
</gene>
<dbReference type="PROSITE" id="PS00636">
    <property type="entry name" value="DNAJ_1"/>
    <property type="match status" value="1"/>
</dbReference>
<comment type="caution">
    <text evidence="4">The sequence shown here is derived from an EMBL/GenBank/DDBJ whole genome shotgun (WGS) entry which is preliminary data.</text>
</comment>
<dbReference type="CDD" id="cd06257">
    <property type="entry name" value="DnaJ"/>
    <property type="match status" value="1"/>
</dbReference>